<organism evidence="1 2">
    <name type="scientific">Candidatus Nitrosocosmicus arcticus</name>
    <dbReference type="NCBI Taxonomy" id="2035267"/>
    <lineage>
        <taxon>Archaea</taxon>
        <taxon>Nitrososphaerota</taxon>
        <taxon>Nitrososphaeria</taxon>
        <taxon>Nitrososphaerales</taxon>
        <taxon>Nitrososphaeraceae</taxon>
        <taxon>Candidatus Nitrosocosmicus</taxon>
    </lineage>
</organism>
<comment type="caution">
    <text evidence="1">The sequence shown here is derived from an EMBL/GenBank/DDBJ whole genome shotgun (WGS) entry which is preliminary data.</text>
</comment>
<protein>
    <submittedName>
        <fullName evidence="1">Uncharacterized protein</fullName>
    </submittedName>
</protein>
<evidence type="ECO:0000313" key="2">
    <source>
        <dbReference type="Proteomes" id="UP000315289"/>
    </source>
</evidence>
<dbReference type="AlphaFoldDB" id="A0A557SYC2"/>
<sequence>MILSRSTARRKFYEIDHAFLKRNEDILGTLDRGEVKYKINKSI</sequence>
<accession>A0A557SYC2</accession>
<gene>
    <name evidence="1" type="ORF">NARC_30307</name>
</gene>
<name>A0A557SYC2_9ARCH</name>
<proteinExistence type="predicted"/>
<dbReference type="Proteomes" id="UP000315289">
    <property type="component" value="Unassembled WGS sequence"/>
</dbReference>
<evidence type="ECO:0000313" key="1">
    <source>
        <dbReference type="EMBL" id="TVP41592.1"/>
    </source>
</evidence>
<dbReference type="EMBL" id="VOAH01000003">
    <property type="protein sequence ID" value="TVP41592.1"/>
    <property type="molecule type" value="Genomic_DNA"/>
</dbReference>
<reference evidence="1 2" key="1">
    <citation type="journal article" date="2019" name="Front. Microbiol.">
        <title>Ammonia Oxidation by the Arctic Terrestrial Thaumarchaeote Candidatus Nitrosocosmicus arcticus Is Stimulated by Increasing Temperatures.</title>
        <authorList>
            <person name="Alves R.J.E."/>
            <person name="Kerou M."/>
            <person name="Zappe A."/>
            <person name="Bittner R."/>
            <person name="Abby S.S."/>
            <person name="Schmidt H.A."/>
            <person name="Pfeifer K."/>
            <person name="Schleper C."/>
        </authorList>
    </citation>
    <scope>NUCLEOTIDE SEQUENCE [LARGE SCALE GENOMIC DNA]</scope>
    <source>
        <strain evidence="1 2">Kfb</strain>
    </source>
</reference>
<keyword evidence="2" id="KW-1185">Reference proteome</keyword>